<dbReference type="EMBL" id="BLAD01000040">
    <property type="protein sequence ID" value="GER99492.1"/>
    <property type="molecule type" value="Genomic_DNA"/>
</dbReference>
<evidence type="ECO:0000313" key="3">
    <source>
        <dbReference type="Proteomes" id="UP000334990"/>
    </source>
</evidence>
<organism evidence="2 3">
    <name type="scientific">Acrocarpospora corrugata</name>
    <dbReference type="NCBI Taxonomy" id="35763"/>
    <lineage>
        <taxon>Bacteria</taxon>
        <taxon>Bacillati</taxon>
        <taxon>Actinomycetota</taxon>
        <taxon>Actinomycetes</taxon>
        <taxon>Streptosporangiales</taxon>
        <taxon>Streptosporangiaceae</taxon>
        <taxon>Acrocarpospora</taxon>
    </lineage>
</organism>
<proteinExistence type="predicted"/>
<dbReference type="Proteomes" id="UP000334990">
    <property type="component" value="Unassembled WGS sequence"/>
</dbReference>
<feature type="region of interest" description="Disordered" evidence="1">
    <location>
        <begin position="1"/>
        <end position="48"/>
    </location>
</feature>
<evidence type="ECO:0000313" key="2">
    <source>
        <dbReference type="EMBL" id="GER99492.1"/>
    </source>
</evidence>
<comment type="caution">
    <text evidence="2">The sequence shown here is derived from an EMBL/GenBank/DDBJ whole genome shotgun (WGS) entry which is preliminary data.</text>
</comment>
<evidence type="ECO:0000256" key="1">
    <source>
        <dbReference type="SAM" id="MobiDB-lite"/>
    </source>
</evidence>
<accession>A0A5M3VWL8</accession>
<keyword evidence="3" id="KW-1185">Reference proteome</keyword>
<name>A0A5M3VWL8_9ACTN</name>
<dbReference type="AlphaFoldDB" id="A0A5M3VWL8"/>
<reference evidence="2 3" key="1">
    <citation type="submission" date="2019-10" db="EMBL/GenBank/DDBJ databases">
        <title>Whole genome shotgun sequence of Acrocarpospora corrugata NBRC 13972.</title>
        <authorList>
            <person name="Ichikawa N."/>
            <person name="Kimura A."/>
            <person name="Kitahashi Y."/>
            <person name="Komaki H."/>
            <person name="Oguchi A."/>
        </authorList>
    </citation>
    <scope>NUCLEOTIDE SEQUENCE [LARGE SCALE GENOMIC DNA]</scope>
    <source>
        <strain evidence="2 3">NBRC 13972</strain>
    </source>
</reference>
<sequence>MAATTKRFTRIPSLGRKFEAPGSHADNNGRDRTFREMNGVGRVTTRSRTVNRTGVLHAEASKFNGESEAGRKPGTPDVLFYHSNSDKPHKFLRSHLMSGFIRMKVVT</sequence>
<gene>
    <name evidence="2" type="ORF">Acor_15560</name>
</gene>
<feature type="compositionally biased region" description="Low complexity" evidence="1">
    <location>
        <begin position="38"/>
        <end position="48"/>
    </location>
</feature>
<protein>
    <submittedName>
        <fullName evidence="2">Uncharacterized protein</fullName>
    </submittedName>
</protein>